<name>A0A392V4T0_9FABA</name>
<sequence length="27" mass="3160">YNPPPWISCLDYHQPPAQRTIAGHHLF</sequence>
<comment type="caution">
    <text evidence="1">The sequence shown here is derived from an EMBL/GenBank/DDBJ whole genome shotgun (WGS) entry which is preliminary data.</text>
</comment>
<evidence type="ECO:0000313" key="1">
    <source>
        <dbReference type="EMBL" id="MCI83187.1"/>
    </source>
</evidence>
<organism evidence="1 2">
    <name type="scientific">Trifolium medium</name>
    <dbReference type="NCBI Taxonomy" id="97028"/>
    <lineage>
        <taxon>Eukaryota</taxon>
        <taxon>Viridiplantae</taxon>
        <taxon>Streptophyta</taxon>
        <taxon>Embryophyta</taxon>
        <taxon>Tracheophyta</taxon>
        <taxon>Spermatophyta</taxon>
        <taxon>Magnoliopsida</taxon>
        <taxon>eudicotyledons</taxon>
        <taxon>Gunneridae</taxon>
        <taxon>Pentapetalae</taxon>
        <taxon>rosids</taxon>
        <taxon>fabids</taxon>
        <taxon>Fabales</taxon>
        <taxon>Fabaceae</taxon>
        <taxon>Papilionoideae</taxon>
        <taxon>50 kb inversion clade</taxon>
        <taxon>NPAAA clade</taxon>
        <taxon>Hologalegina</taxon>
        <taxon>IRL clade</taxon>
        <taxon>Trifolieae</taxon>
        <taxon>Trifolium</taxon>
    </lineage>
</organism>
<feature type="non-terminal residue" evidence="1">
    <location>
        <position position="1"/>
    </location>
</feature>
<dbReference type="AlphaFoldDB" id="A0A392V4T0"/>
<protein>
    <submittedName>
        <fullName evidence="1">Uncharacterized protein</fullName>
    </submittedName>
</protein>
<dbReference type="EMBL" id="LXQA011061077">
    <property type="protein sequence ID" value="MCI83187.1"/>
    <property type="molecule type" value="Genomic_DNA"/>
</dbReference>
<evidence type="ECO:0000313" key="2">
    <source>
        <dbReference type="Proteomes" id="UP000265520"/>
    </source>
</evidence>
<proteinExistence type="predicted"/>
<accession>A0A392V4T0</accession>
<reference evidence="1 2" key="1">
    <citation type="journal article" date="2018" name="Front. Plant Sci.">
        <title>Red Clover (Trifolium pratense) and Zigzag Clover (T. medium) - A Picture of Genomic Similarities and Differences.</title>
        <authorList>
            <person name="Dluhosova J."/>
            <person name="Istvanek J."/>
            <person name="Nedelnik J."/>
            <person name="Repkova J."/>
        </authorList>
    </citation>
    <scope>NUCLEOTIDE SEQUENCE [LARGE SCALE GENOMIC DNA]</scope>
    <source>
        <strain evidence="2">cv. 10/8</strain>
        <tissue evidence="1">Leaf</tissue>
    </source>
</reference>
<dbReference type="Proteomes" id="UP000265520">
    <property type="component" value="Unassembled WGS sequence"/>
</dbReference>
<keyword evidence="2" id="KW-1185">Reference proteome</keyword>